<dbReference type="PANTHER" id="PTHR33116">
    <property type="entry name" value="REVERSE TRANSCRIPTASE ZINC-BINDING DOMAIN-CONTAINING PROTEIN-RELATED-RELATED"/>
    <property type="match status" value="1"/>
</dbReference>
<dbReference type="PANTHER" id="PTHR33116:SF86">
    <property type="entry name" value="REVERSE TRANSCRIPTASE DOMAIN-CONTAINING PROTEIN"/>
    <property type="match status" value="1"/>
</dbReference>
<evidence type="ECO:0008006" key="3">
    <source>
        <dbReference type="Google" id="ProtNLM"/>
    </source>
</evidence>
<organism evidence="1 2">
    <name type="scientific">Riccia sorocarpa</name>
    <dbReference type="NCBI Taxonomy" id="122646"/>
    <lineage>
        <taxon>Eukaryota</taxon>
        <taxon>Viridiplantae</taxon>
        <taxon>Streptophyta</taxon>
        <taxon>Embryophyta</taxon>
        <taxon>Marchantiophyta</taxon>
        <taxon>Marchantiopsida</taxon>
        <taxon>Marchantiidae</taxon>
        <taxon>Marchantiales</taxon>
        <taxon>Ricciaceae</taxon>
        <taxon>Riccia</taxon>
    </lineage>
</organism>
<evidence type="ECO:0000313" key="1">
    <source>
        <dbReference type="EMBL" id="KAL3681600.1"/>
    </source>
</evidence>
<proteinExistence type="predicted"/>
<dbReference type="AlphaFoldDB" id="A0ABD3GQU3"/>
<sequence>MEADAGRLPRVPVQFLDDPLPVTTAFADATTFLVRTEPVGFQNLLQLLETFGEVSGCFINWPKTKHVVLGKYVSPPDWLVSLPFASLLKSQGTRYLGIFIGNKVRPGELFEFAAKSLRSRLGGFAGRQLTFEAKLIILRYLLQAMLPYSLALIRLRLEDFSRLERLMASFLWGETAEGRAKTSLVAWSKVALPLGLGGAGVWSLRGFQRALVSKLVFNSLIGDCPVWNHLLWGGLQARVCLQEVSALFLLDGSLHRPLSPYSNFMFKACLELRDYWRIGVSSSVIGSSLRLNGV</sequence>
<evidence type="ECO:0000313" key="2">
    <source>
        <dbReference type="Proteomes" id="UP001633002"/>
    </source>
</evidence>
<dbReference type="EMBL" id="JBJQOH010000007">
    <property type="protein sequence ID" value="KAL3681600.1"/>
    <property type="molecule type" value="Genomic_DNA"/>
</dbReference>
<dbReference type="Proteomes" id="UP001633002">
    <property type="component" value="Unassembled WGS sequence"/>
</dbReference>
<protein>
    <recommendedName>
        <fullName evidence="3">Reverse transcriptase domain-containing protein</fullName>
    </recommendedName>
</protein>
<comment type="caution">
    <text evidence="1">The sequence shown here is derived from an EMBL/GenBank/DDBJ whole genome shotgun (WGS) entry which is preliminary data.</text>
</comment>
<keyword evidence="2" id="KW-1185">Reference proteome</keyword>
<gene>
    <name evidence="1" type="ORF">R1sor_024556</name>
</gene>
<name>A0ABD3GQU3_9MARC</name>
<reference evidence="1 2" key="1">
    <citation type="submission" date="2024-09" db="EMBL/GenBank/DDBJ databases">
        <title>Chromosome-scale assembly of Riccia sorocarpa.</title>
        <authorList>
            <person name="Paukszto L."/>
        </authorList>
    </citation>
    <scope>NUCLEOTIDE SEQUENCE [LARGE SCALE GENOMIC DNA]</scope>
    <source>
        <strain evidence="1">LP-2024</strain>
        <tissue evidence="1">Aerial parts of the thallus</tissue>
    </source>
</reference>
<accession>A0ABD3GQU3</accession>